<dbReference type="PROSITE" id="PS51257">
    <property type="entry name" value="PROKAR_LIPOPROTEIN"/>
    <property type="match status" value="1"/>
</dbReference>
<keyword evidence="2" id="KW-1185">Reference proteome</keyword>
<evidence type="ECO:0000313" key="2">
    <source>
        <dbReference type="Proteomes" id="UP000198417"/>
    </source>
</evidence>
<accession>A0A238XG85</accession>
<dbReference type="OrthoDB" id="7773807at2"/>
<sequence length="172" mass="18549">MIKSLMILTVSAVLLTGCATVRDSRVNPFNWFGGARSQPAAIQDADSTTNPLIPAKRGNSLLSTKKPVGPYLGQPIAEVSELLIERRPGGAIITANGVADRLGPFDVRLLPLPDDQPGTLAFMLSALQTNGPRNTSDWSRTVTVATWLTDQELAGIRTIRVVGRTNEMVTRR</sequence>
<dbReference type="Proteomes" id="UP000198417">
    <property type="component" value="Unassembled WGS sequence"/>
</dbReference>
<name>A0A238XG85_9RHOB</name>
<gene>
    <name evidence="1" type="ORF">SAMN06265370_11154</name>
</gene>
<organism evidence="1 2">
    <name type="scientific">Puniceibacterium sediminis</name>
    <dbReference type="NCBI Taxonomy" id="1608407"/>
    <lineage>
        <taxon>Bacteria</taxon>
        <taxon>Pseudomonadati</taxon>
        <taxon>Pseudomonadota</taxon>
        <taxon>Alphaproteobacteria</taxon>
        <taxon>Rhodobacterales</taxon>
        <taxon>Paracoccaceae</taxon>
        <taxon>Puniceibacterium</taxon>
    </lineage>
</organism>
<dbReference type="AlphaFoldDB" id="A0A238XG85"/>
<dbReference type="RefSeq" id="WP_089271044.1">
    <property type="nucleotide sequence ID" value="NZ_FZNN01000011.1"/>
</dbReference>
<protein>
    <recommendedName>
        <fullName evidence="3">Lipoprotein</fullName>
    </recommendedName>
</protein>
<evidence type="ECO:0000313" key="1">
    <source>
        <dbReference type="EMBL" id="SNR57927.1"/>
    </source>
</evidence>
<dbReference type="EMBL" id="FZNN01000011">
    <property type="protein sequence ID" value="SNR57927.1"/>
    <property type="molecule type" value="Genomic_DNA"/>
</dbReference>
<reference evidence="1 2" key="1">
    <citation type="submission" date="2017-06" db="EMBL/GenBank/DDBJ databases">
        <authorList>
            <person name="Kim H.J."/>
            <person name="Triplett B.A."/>
        </authorList>
    </citation>
    <scope>NUCLEOTIDE SEQUENCE [LARGE SCALE GENOMIC DNA]</scope>
    <source>
        <strain evidence="1 2">DSM 29052</strain>
    </source>
</reference>
<evidence type="ECO:0008006" key="3">
    <source>
        <dbReference type="Google" id="ProtNLM"/>
    </source>
</evidence>
<proteinExistence type="predicted"/>